<feature type="region of interest" description="Disordered" evidence="1">
    <location>
        <begin position="1"/>
        <end position="43"/>
    </location>
</feature>
<dbReference type="EMBL" id="JAHHUM010002336">
    <property type="protein sequence ID" value="KAK5604578.1"/>
    <property type="molecule type" value="Genomic_DNA"/>
</dbReference>
<proteinExistence type="predicted"/>
<sequence length="132" mass="14549">MGHTNRSEAAIQSAPPGPLTTISRMDEWSRGSNWHPTSYKDEPRHPSCHLITLTGLLCQQAKMNYWPVGTVHSAQQSQQRHPDFCLPRPLLQPFWGEPKDFPSHPGDIARPGCSGPSPGTPPGGTRLKQPPK</sequence>
<protein>
    <submittedName>
        <fullName evidence="2">Uncharacterized protein</fullName>
    </submittedName>
</protein>
<gene>
    <name evidence="2" type="ORF">CRENBAI_014988</name>
</gene>
<accession>A0AAV9R633</accession>
<evidence type="ECO:0000313" key="3">
    <source>
        <dbReference type="Proteomes" id="UP001311232"/>
    </source>
</evidence>
<keyword evidence="3" id="KW-1185">Reference proteome</keyword>
<dbReference type="Proteomes" id="UP001311232">
    <property type="component" value="Unassembled WGS sequence"/>
</dbReference>
<reference evidence="2 3" key="1">
    <citation type="submission" date="2021-06" db="EMBL/GenBank/DDBJ databases">
        <authorList>
            <person name="Palmer J.M."/>
        </authorList>
    </citation>
    <scope>NUCLEOTIDE SEQUENCE [LARGE SCALE GENOMIC DNA]</scope>
    <source>
        <strain evidence="2 3">MEX-2019</strain>
        <tissue evidence="2">Muscle</tissue>
    </source>
</reference>
<evidence type="ECO:0000256" key="1">
    <source>
        <dbReference type="SAM" id="MobiDB-lite"/>
    </source>
</evidence>
<organism evidence="2 3">
    <name type="scientific">Crenichthys baileyi</name>
    <name type="common">White River springfish</name>
    <dbReference type="NCBI Taxonomy" id="28760"/>
    <lineage>
        <taxon>Eukaryota</taxon>
        <taxon>Metazoa</taxon>
        <taxon>Chordata</taxon>
        <taxon>Craniata</taxon>
        <taxon>Vertebrata</taxon>
        <taxon>Euteleostomi</taxon>
        <taxon>Actinopterygii</taxon>
        <taxon>Neopterygii</taxon>
        <taxon>Teleostei</taxon>
        <taxon>Neoteleostei</taxon>
        <taxon>Acanthomorphata</taxon>
        <taxon>Ovalentaria</taxon>
        <taxon>Atherinomorphae</taxon>
        <taxon>Cyprinodontiformes</taxon>
        <taxon>Goodeidae</taxon>
        <taxon>Crenichthys</taxon>
    </lineage>
</organism>
<name>A0AAV9R633_9TELE</name>
<comment type="caution">
    <text evidence="2">The sequence shown here is derived from an EMBL/GenBank/DDBJ whole genome shotgun (WGS) entry which is preliminary data.</text>
</comment>
<dbReference type="AlphaFoldDB" id="A0AAV9R633"/>
<evidence type="ECO:0000313" key="2">
    <source>
        <dbReference type="EMBL" id="KAK5604578.1"/>
    </source>
</evidence>
<feature type="region of interest" description="Disordered" evidence="1">
    <location>
        <begin position="95"/>
        <end position="132"/>
    </location>
</feature>